<evidence type="ECO:0000313" key="13">
    <source>
        <dbReference type="EMBL" id="HIZ34903.1"/>
    </source>
</evidence>
<dbReference type="AlphaFoldDB" id="A0A9D2EBV0"/>
<dbReference type="GO" id="GO:0005524">
    <property type="term" value="F:ATP binding"/>
    <property type="evidence" value="ECO:0007669"/>
    <property type="project" value="UniProtKB-KW"/>
</dbReference>
<dbReference type="EC" id="2.7.13.3" evidence="2"/>
<sequence length="462" mass="51151">MSTAVPTDPRTRRTRVFHWLNHPEDPHWERPGPTRAQQRNDVLGMLLALGIGLLMVMFAKSFGMRIVDEPAWRAYLAVALMVLPMATRRRFPLSSLVLASILFLALSYLSPEAATSLTFQVAYFITLYSAVAWARDRRALWILNVLVVAEMAVWLTTSFTLTNAFSGDDLFEDAAGPMAPLPAYVLHTAVMNFAYFAGAMFIGRTAWRGALERERADNHARQLAEQAVELARRAVVDERIRIARELHDVVAHHISVIGIQASAARRVMHRSADQATQALRTVESASREAVTEMRSLLKVLRSDEDDDDGNRVPEPTLDEVEGLARSHAASGLRVSVNRVEHTPGALAEVPAPLALSAYRCIQESLTNVYRHSTATAAQVTIRTGAEAPDRWLEVEILDAGRPRPGTSGTGYGLRGITERATLHRGVVEAGPREHHQGWRVRVRFPMPTQSLPTGAAEERTLV</sequence>
<dbReference type="GO" id="GO:0016020">
    <property type="term" value="C:membrane"/>
    <property type="evidence" value="ECO:0007669"/>
    <property type="project" value="InterPro"/>
</dbReference>
<organism evidence="13 14">
    <name type="scientific">Candidatus Ruania gallistercoris</name>
    <dbReference type="NCBI Taxonomy" id="2838746"/>
    <lineage>
        <taxon>Bacteria</taxon>
        <taxon>Bacillati</taxon>
        <taxon>Actinomycetota</taxon>
        <taxon>Actinomycetes</taxon>
        <taxon>Micrococcales</taxon>
        <taxon>Ruaniaceae</taxon>
        <taxon>Ruania</taxon>
    </lineage>
</organism>
<feature type="transmembrane region" description="Helical" evidence="9">
    <location>
        <begin position="117"/>
        <end position="134"/>
    </location>
</feature>
<protein>
    <recommendedName>
        <fullName evidence="2">histidine kinase</fullName>
        <ecNumber evidence="2">2.7.13.3</ecNumber>
    </recommendedName>
</protein>
<evidence type="ECO:0000256" key="4">
    <source>
        <dbReference type="ARBA" id="ARBA00022679"/>
    </source>
</evidence>
<evidence type="ECO:0000256" key="2">
    <source>
        <dbReference type="ARBA" id="ARBA00012438"/>
    </source>
</evidence>
<feature type="domain" description="DUF7134" evidence="12">
    <location>
        <begin position="51"/>
        <end position="156"/>
    </location>
</feature>
<feature type="domain" description="Signal transduction histidine kinase subgroup 3 dimerisation and phosphoacceptor" evidence="11">
    <location>
        <begin position="238"/>
        <end position="304"/>
    </location>
</feature>
<dbReference type="EMBL" id="DXBY01000062">
    <property type="protein sequence ID" value="HIZ34903.1"/>
    <property type="molecule type" value="Genomic_DNA"/>
</dbReference>
<keyword evidence="7" id="KW-0067">ATP-binding</keyword>
<dbReference type="GO" id="GO:0046983">
    <property type="term" value="F:protein dimerization activity"/>
    <property type="evidence" value="ECO:0007669"/>
    <property type="project" value="InterPro"/>
</dbReference>
<keyword evidence="4" id="KW-0808">Transferase</keyword>
<dbReference type="Pfam" id="PF02518">
    <property type="entry name" value="HATPase_c"/>
    <property type="match status" value="1"/>
</dbReference>
<dbReference type="PANTHER" id="PTHR24421:SF10">
    <property type="entry name" value="NITRATE_NITRITE SENSOR PROTEIN NARQ"/>
    <property type="match status" value="1"/>
</dbReference>
<dbReference type="InterPro" id="IPR036890">
    <property type="entry name" value="HATPase_C_sf"/>
</dbReference>
<proteinExistence type="predicted"/>
<keyword evidence="8" id="KW-0902">Two-component regulatory system</keyword>
<dbReference type="Gene3D" id="1.20.5.1930">
    <property type="match status" value="1"/>
</dbReference>
<evidence type="ECO:0000256" key="8">
    <source>
        <dbReference type="ARBA" id="ARBA00023012"/>
    </source>
</evidence>
<dbReference type="Pfam" id="PF07730">
    <property type="entry name" value="HisKA_3"/>
    <property type="match status" value="1"/>
</dbReference>
<evidence type="ECO:0000256" key="3">
    <source>
        <dbReference type="ARBA" id="ARBA00022553"/>
    </source>
</evidence>
<evidence type="ECO:0000259" key="10">
    <source>
        <dbReference type="Pfam" id="PF02518"/>
    </source>
</evidence>
<comment type="caution">
    <text evidence="13">The sequence shown here is derived from an EMBL/GenBank/DDBJ whole genome shotgun (WGS) entry which is preliminary data.</text>
</comment>
<keyword evidence="9" id="KW-0812">Transmembrane</keyword>
<keyword evidence="9" id="KW-1133">Transmembrane helix</keyword>
<keyword evidence="5" id="KW-0547">Nucleotide-binding</keyword>
<keyword evidence="6 13" id="KW-0418">Kinase</keyword>
<dbReference type="CDD" id="cd16917">
    <property type="entry name" value="HATPase_UhpB-NarQ-NarX-like"/>
    <property type="match status" value="1"/>
</dbReference>
<keyword evidence="9" id="KW-0472">Membrane</keyword>
<accession>A0A9D2EBV0</accession>
<keyword evidence="3" id="KW-0597">Phosphoprotein</keyword>
<dbReference type="InterPro" id="IPR050482">
    <property type="entry name" value="Sensor_HK_TwoCompSys"/>
</dbReference>
<dbReference type="InterPro" id="IPR055558">
    <property type="entry name" value="DUF7134"/>
</dbReference>
<feature type="domain" description="Histidine kinase/HSP90-like ATPase" evidence="10">
    <location>
        <begin position="357"/>
        <end position="447"/>
    </location>
</feature>
<name>A0A9D2EBV0_9MICO</name>
<feature type="transmembrane region" description="Helical" evidence="9">
    <location>
        <begin position="181"/>
        <end position="203"/>
    </location>
</feature>
<feature type="transmembrane region" description="Helical" evidence="9">
    <location>
        <begin position="42"/>
        <end position="59"/>
    </location>
</feature>
<evidence type="ECO:0000313" key="14">
    <source>
        <dbReference type="Proteomes" id="UP000824037"/>
    </source>
</evidence>
<feature type="transmembrane region" description="Helical" evidence="9">
    <location>
        <begin position="141"/>
        <end position="161"/>
    </location>
</feature>
<evidence type="ECO:0000256" key="6">
    <source>
        <dbReference type="ARBA" id="ARBA00022777"/>
    </source>
</evidence>
<dbReference type="SUPFAM" id="SSF55874">
    <property type="entry name" value="ATPase domain of HSP90 chaperone/DNA topoisomerase II/histidine kinase"/>
    <property type="match status" value="1"/>
</dbReference>
<evidence type="ECO:0000259" key="11">
    <source>
        <dbReference type="Pfam" id="PF07730"/>
    </source>
</evidence>
<evidence type="ECO:0000256" key="5">
    <source>
        <dbReference type="ARBA" id="ARBA00022741"/>
    </source>
</evidence>
<evidence type="ECO:0000259" key="12">
    <source>
        <dbReference type="Pfam" id="PF23539"/>
    </source>
</evidence>
<dbReference type="InterPro" id="IPR011712">
    <property type="entry name" value="Sig_transdc_His_kin_sub3_dim/P"/>
</dbReference>
<dbReference type="Proteomes" id="UP000824037">
    <property type="component" value="Unassembled WGS sequence"/>
</dbReference>
<dbReference type="PANTHER" id="PTHR24421">
    <property type="entry name" value="NITRATE/NITRITE SENSOR PROTEIN NARX-RELATED"/>
    <property type="match status" value="1"/>
</dbReference>
<reference evidence="13" key="1">
    <citation type="journal article" date="2021" name="PeerJ">
        <title>Extensive microbial diversity within the chicken gut microbiome revealed by metagenomics and culture.</title>
        <authorList>
            <person name="Gilroy R."/>
            <person name="Ravi A."/>
            <person name="Getino M."/>
            <person name="Pursley I."/>
            <person name="Horton D.L."/>
            <person name="Alikhan N.F."/>
            <person name="Baker D."/>
            <person name="Gharbi K."/>
            <person name="Hall N."/>
            <person name="Watson M."/>
            <person name="Adriaenssens E.M."/>
            <person name="Foster-Nyarko E."/>
            <person name="Jarju S."/>
            <person name="Secka A."/>
            <person name="Antonio M."/>
            <person name="Oren A."/>
            <person name="Chaudhuri R.R."/>
            <person name="La Ragione R."/>
            <person name="Hildebrand F."/>
            <person name="Pallen M.J."/>
        </authorList>
    </citation>
    <scope>NUCLEOTIDE SEQUENCE</scope>
    <source>
        <strain evidence="13">ChiGjej4B4-7305</strain>
    </source>
</reference>
<evidence type="ECO:0000256" key="1">
    <source>
        <dbReference type="ARBA" id="ARBA00000085"/>
    </source>
</evidence>
<evidence type="ECO:0000256" key="9">
    <source>
        <dbReference type="SAM" id="Phobius"/>
    </source>
</evidence>
<dbReference type="InterPro" id="IPR003594">
    <property type="entry name" value="HATPase_dom"/>
</dbReference>
<comment type="catalytic activity">
    <reaction evidence="1">
        <text>ATP + protein L-histidine = ADP + protein N-phospho-L-histidine.</text>
        <dbReference type="EC" id="2.7.13.3"/>
    </reaction>
</comment>
<dbReference type="Gene3D" id="3.30.565.10">
    <property type="entry name" value="Histidine kinase-like ATPase, C-terminal domain"/>
    <property type="match status" value="1"/>
</dbReference>
<dbReference type="Pfam" id="PF23539">
    <property type="entry name" value="DUF7134"/>
    <property type="match status" value="1"/>
</dbReference>
<evidence type="ECO:0000256" key="7">
    <source>
        <dbReference type="ARBA" id="ARBA00022840"/>
    </source>
</evidence>
<feature type="transmembrane region" description="Helical" evidence="9">
    <location>
        <begin position="93"/>
        <end position="111"/>
    </location>
</feature>
<reference evidence="13" key="2">
    <citation type="submission" date="2021-04" db="EMBL/GenBank/DDBJ databases">
        <authorList>
            <person name="Gilroy R."/>
        </authorList>
    </citation>
    <scope>NUCLEOTIDE SEQUENCE</scope>
    <source>
        <strain evidence="13">ChiGjej4B4-7305</strain>
    </source>
</reference>
<dbReference type="GO" id="GO:0000155">
    <property type="term" value="F:phosphorelay sensor kinase activity"/>
    <property type="evidence" value="ECO:0007669"/>
    <property type="project" value="InterPro"/>
</dbReference>
<gene>
    <name evidence="13" type="ORF">H9815_03925</name>
</gene>